<dbReference type="EMBL" id="JACMSC010000011">
    <property type="protein sequence ID" value="KAG6501502.1"/>
    <property type="molecule type" value="Genomic_DNA"/>
</dbReference>
<dbReference type="GO" id="GO:0001680">
    <property type="term" value="P:tRNA 3'-terminal CCA addition"/>
    <property type="evidence" value="ECO:0007669"/>
    <property type="project" value="UniProtKB-ARBA"/>
</dbReference>
<feature type="transmembrane region" description="Helical" evidence="5">
    <location>
        <begin position="84"/>
        <end position="105"/>
    </location>
</feature>
<reference evidence="7 8" key="1">
    <citation type="submission" date="2020-08" db="EMBL/GenBank/DDBJ databases">
        <title>Plant Genome Project.</title>
        <authorList>
            <person name="Zhang R.-G."/>
        </authorList>
    </citation>
    <scope>NUCLEOTIDE SEQUENCE [LARGE SCALE GENOMIC DNA]</scope>
    <source>
        <tissue evidence="7">Rhizome</tissue>
    </source>
</reference>
<evidence type="ECO:0000256" key="2">
    <source>
        <dbReference type="ARBA" id="ARBA00022679"/>
    </source>
</evidence>
<protein>
    <recommendedName>
        <fullName evidence="6">Poly A polymerase head domain-containing protein</fullName>
    </recommendedName>
</protein>
<accession>A0A8J5GDN4</accession>
<feature type="compositionally biased region" description="Pro residues" evidence="4">
    <location>
        <begin position="405"/>
        <end position="415"/>
    </location>
</feature>
<keyword evidence="8" id="KW-1185">Reference proteome</keyword>
<feature type="compositionally biased region" description="Basic and acidic residues" evidence="4">
    <location>
        <begin position="314"/>
        <end position="323"/>
    </location>
</feature>
<name>A0A8J5GDN4_ZINOF</name>
<feature type="region of interest" description="Disordered" evidence="4">
    <location>
        <begin position="314"/>
        <end position="340"/>
    </location>
</feature>
<evidence type="ECO:0000259" key="6">
    <source>
        <dbReference type="Pfam" id="PF01743"/>
    </source>
</evidence>
<dbReference type="PANTHER" id="PTHR43051">
    <property type="entry name" value="POLYNUCLEOTIDE ADENYLYLTRANSFERASE FAMILY PROTEIN"/>
    <property type="match status" value="1"/>
</dbReference>
<feature type="transmembrane region" description="Helical" evidence="5">
    <location>
        <begin position="172"/>
        <end position="193"/>
    </location>
</feature>
<evidence type="ECO:0000256" key="4">
    <source>
        <dbReference type="SAM" id="MobiDB-lite"/>
    </source>
</evidence>
<keyword evidence="2 3" id="KW-0808">Transferase</keyword>
<dbReference type="Gene3D" id="3.30.460.10">
    <property type="entry name" value="Beta Polymerase, domain 2"/>
    <property type="match status" value="1"/>
</dbReference>
<evidence type="ECO:0000256" key="1">
    <source>
        <dbReference type="ARBA" id="ARBA00007265"/>
    </source>
</evidence>
<evidence type="ECO:0000313" key="7">
    <source>
        <dbReference type="EMBL" id="KAG6501502.1"/>
    </source>
</evidence>
<feature type="transmembrane region" description="Helical" evidence="5">
    <location>
        <begin position="20"/>
        <end position="42"/>
    </location>
</feature>
<proteinExistence type="inferred from homology"/>
<feature type="transmembrane region" description="Helical" evidence="5">
    <location>
        <begin position="268"/>
        <end position="290"/>
    </location>
</feature>
<keyword evidence="5" id="KW-0812">Transmembrane</keyword>
<evidence type="ECO:0000313" key="8">
    <source>
        <dbReference type="Proteomes" id="UP000734854"/>
    </source>
</evidence>
<comment type="caution">
    <text evidence="7">The sequence shown here is derived from an EMBL/GenBank/DDBJ whole genome shotgun (WGS) entry which is preliminary data.</text>
</comment>
<comment type="similarity">
    <text evidence="1 3">Belongs to the tRNA nucleotidyltransferase/poly(A) polymerase family.</text>
</comment>
<organism evidence="7 8">
    <name type="scientific">Zingiber officinale</name>
    <name type="common">Ginger</name>
    <name type="synonym">Amomum zingiber</name>
    <dbReference type="NCBI Taxonomy" id="94328"/>
    <lineage>
        <taxon>Eukaryota</taxon>
        <taxon>Viridiplantae</taxon>
        <taxon>Streptophyta</taxon>
        <taxon>Embryophyta</taxon>
        <taxon>Tracheophyta</taxon>
        <taxon>Spermatophyta</taxon>
        <taxon>Magnoliopsida</taxon>
        <taxon>Liliopsida</taxon>
        <taxon>Zingiberales</taxon>
        <taxon>Zingiberaceae</taxon>
        <taxon>Zingiber</taxon>
    </lineage>
</organism>
<dbReference type="InterPro" id="IPR043519">
    <property type="entry name" value="NT_sf"/>
</dbReference>
<dbReference type="PANTHER" id="PTHR43051:SF2">
    <property type="entry name" value="POLYNUCLEOTIDE ADENYLYLTRANSFERASE FAMILY PROTEIN-RELATED"/>
    <property type="match status" value="1"/>
</dbReference>
<dbReference type="GO" id="GO:0003723">
    <property type="term" value="F:RNA binding"/>
    <property type="evidence" value="ECO:0007669"/>
    <property type="project" value="UniProtKB-KW"/>
</dbReference>
<dbReference type="Proteomes" id="UP000734854">
    <property type="component" value="Unassembled WGS sequence"/>
</dbReference>
<dbReference type="SUPFAM" id="SSF81301">
    <property type="entry name" value="Nucleotidyltransferase"/>
    <property type="match status" value="1"/>
</dbReference>
<evidence type="ECO:0000256" key="3">
    <source>
        <dbReference type="RuleBase" id="RU003953"/>
    </source>
</evidence>
<sequence>MAAKIMKKSVNTFLCSYQTFTSIAGLFVFPASLSILLSQAFLSCSNPILHRIVYSHLCFLFRAARFPDVGLYSWINLKLAQTIFSFIFTLPFTLTFLLLAKVLIIRTTNGQPCWRRCLFSPQMPSCRRSYCSALITHLFSSSVMVVLNAAVFSALCLVFSAAEIAGLTSNTWALLLTATGLMLSAVAIGNAIAVCKLSIVVATTEGRSGWEALVKACVLAKGRAETALALVMAPDMGMALAEALFQYKVVRPYLDGGGKVNGEMVWEAYLIAYVHSLLLVLDAITSCLFYNHCKFRRRLDSEDGVDDHYIELEPEEKRKEGRRQSQFLSSPPPEQRLGSRVLPTTALQILELQMAVAGFGAVSRVSFPFRRSLALCARRRSSSAPTSTVETLADLDSLVGDGPASSPPSPPPPKPNAGSSDGIREWEWKFLSSKELGIKASRLPKPTRIVLNGLKKKGYDAYLVGGCVRDLLMKRVPKDYDVITTADLNDDATTVLVQVKRTFSHCDIVGKRFPICHVHVSDCIVELSCMDIHLDKDIMYSIEIVRLFMCEGSAGVSSFNTHARRQHNDLSYLPRRSDCDEHDYARWKNCLRRDFTINGLSLT</sequence>
<keyword evidence="5" id="KW-0472">Membrane</keyword>
<dbReference type="InterPro" id="IPR002646">
    <property type="entry name" value="PolA_pol_head_dom"/>
</dbReference>
<keyword evidence="5" id="KW-1133">Transmembrane helix</keyword>
<feature type="domain" description="Poly A polymerase head" evidence="6">
    <location>
        <begin position="461"/>
        <end position="602"/>
    </location>
</feature>
<dbReference type="Pfam" id="PF01743">
    <property type="entry name" value="PolyA_pol"/>
    <property type="match status" value="1"/>
</dbReference>
<keyword evidence="3" id="KW-0694">RNA-binding</keyword>
<gene>
    <name evidence="7" type="ORF">ZIOFF_041383</name>
</gene>
<dbReference type="InterPro" id="IPR052191">
    <property type="entry name" value="tRNA_ntf/polyA_polymerase_I"/>
</dbReference>
<feature type="region of interest" description="Disordered" evidence="4">
    <location>
        <begin position="397"/>
        <end position="420"/>
    </location>
</feature>
<dbReference type="GO" id="GO:0016779">
    <property type="term" value="F:nucleotidyltransferase activity"/>
    <property type="evidence" value="ECO:0007669"/>
    <property type="project" value="InterPro"/>
</dbReference>
<feature type="transmembrane region" description="Helical" evidence="5">
    <location>
        <begin position="138"/>
        <end position="160"/>
    </location>
</feature>
<evidence type="ECO:0000256" key="5">
    <source>
        <dbReference type="SAM" id="Phobius"/>
    </source>
</evidence>
<dbReference type="AlphaFoldDB" id="A0A8J5GDN4"/>